<dbReference type="InterPro" id="IPR005195">
    <property type="entry name" value="Glyco_hydro_65_M"/>
</dbReference>
<dbReference type="Pfam" id="PF03633">
    <property type="entry name" value="Glyco_hydro_65C"/>
    <property type="match status" value="1"/>
</dbReference>
<organism evidence="4 5">
    <name type="scientific">Lentilactobacillus kisonensis F0435</name>
    <dbReference type="NCBI Taxonomy" id="797516"/>
    <lineage>
        <taxon>Bacteria</taxon>
        <taxon>Bacillati</taxon>
        <taxon>Bacillota</taxon>
        <taxon>Bacilli</taxon>
        <taxon>Lactobacillales</taxon>
        <taxon>Lactobacillaceae</taxon>
        <taxon>Lentilactobacillus</taxon>
    </lineage>
</organism>
<dbReference type="GO" id="GO:0016757">
    <property type="term" value="F:glycosyltransferase activity"/>
    <property type="evidence" value="ECO:0007669"/>
    <property type="project" value="UniProtKB-ARBA"/>
</dbReference>
<gene>
    <name evidence="4" type="ORF">HMPREF9104_03282</name>
</gene>
<sequence>MVELELACKLYLIESKYLRRGFVMRTFAIRARDGVMEINYSENSNQPPFRKFMITYNPKFSIGDNLENIKAALTGLPIDAAIIENSLNYEFSDTIIGINHQKIDIGLAIANMMNIPVVNLHKVQDVGLEKAVSEKQEYLKWHLDYYGEYSGKRNYGQEAMLTIGNGYFGLRGAYVEANANKDNYPGMYVAGVYNQLTTNINGRDVVNEDMVNLPNAQSMSFGVDHQQPFEIKKADIQDIYRSLDLRSGVLTTTLHIQLSTGHILQVRATKVANMTNWHRYSIKYEIKPINFSGSLQVYSKIDGNVINGNVERYQDFDQKHIDIIGMSAHDNQISMTGQTKTSHVNFVINSKLSSKDFDIKKLINADTAEKQIQQTLSIDVEPEKHYQFEKCVTVFTDQDKNSNLELAAQRELNNSSFDDTLADSKKFWSNVWQNADIQIGNDMTSQKLTRVNIYHMLVTSAALASGKLDASVGARGLHGEAYRGHIFWDVTFDLPFYALHYPAIAKQCLLYRYKRIGEARKYAATEDKQGAMYPWQSGMYGDEQSQFVHLNPVSGQWDPDNSRLQRHVSLSVAYDIINYVHITGDNDFMKNYGLEMLLSICKFWVSMATYDKAADRYDIHHVMGPDEFHEEYPNSDDHGLTNNAYTNIMVSWLFDKVAGIIANEDAKSVVDAHDKAGTDNSLLDKMSDIAHKLRLDINEEGIIGQFSGYFNLSKLNFDSYRKKYGDISRIDRLLKGEGKSPDSYQVAKQADTLMAYYELPFAEVQNVITRLGYQLPANYFTTNLRFYLDRTTHGSTLSRIVYSVLDEMDGNMDQSWQLFSTALFSDYYDIQGGTTAEGIHLGVMGATLEIETKCYGGVRFDTNEVSINPHLPTGWHKLSFKQTYQGITYSFEIDHHKINVTADANTHVKVADKAYSLSKNKPTTITYK</sequence>
<dbReference type="AlphaFoldDB" id="H1LKX6"/>
<protein>
    <submittedName>
        <fullName evidence="4">Glycosyl hydrolase family 65 central catalytic domain protein</fullName>
    </submittedName>
</protein>
<dbReference type="SUPFAM" id="SSF74650">
    <property type="entry name" value="Galactose mutarotase-like"/>
    <property type="match status" value="1"/>
</dbReference>
<reference evidence="4 5" key="1">
    <citation type="submission" date="2011-09" db="EMBL/GenBank/DDBJ databases">
        <authorList>
            <person name="Weinstock G."/>
            <person name="Sodergren E."/>
            <person name="Clifton S."/>
            <person name="Fulton L."/>
            <person name="Fulton B."/>
            <person name="Courtney L."/>
            <person name="Fronick C."/>
            <person name="Harrison M."/>
            <person name="Strong C."/>
            <person name="Farmer C."/>
            <person name="Delahaunty K."/>
            <person name="Markovic C."/>
            <person name="Hall O."/>
            <person name="Minx P."/>
            <person name="Tomlinson C."/>
            <person name="Mitreva M."/>
            <person name="Hou S."/>
            <person name="Chen J."/>
            <person name="Wollam A."/>
            <person name="Pepin K.H."/>
            <person name="Johnson M."/>
            <person name="Bhonagiri V."/>
            <person name="Zhang X."/>
            <person name="Suruliraj S."/>
            <person name="Warren W."/>
            <person name="Chinwalla A."/>
            <person name="Mardis E.R."/>
            <person name="Wilson R.K."/>
        </authorList>
    </citation>
    <scope>NUCLEOTIDE SEQUENCE [LARGE SCALE GENOMIC DNA]</scope>
    <source>
        <strain evidence="4 5">F0435</strain>
    </source>
</reference>
<evidence type="ECO:0000313" key="5">
    <source>
        <dbReference type="Proteomes" id="UP000005025"/>
    </source>
</evidence>
<dbReference type="Gene3D" id="2.70.98.40">
    <property type="entry name" value="Glycoside hydrolase, family 65, N-terminal domain"/>
    <property type="match status" value="1"/>
</dbReference>
<feature type="domain" description="Glycoside hydrolase family 65 central catalytic" evidence="1">
    <location>
        <begin position="450"/>
        <end position="848"/>
    </location>
</feature>
<dbReference type="InterPro" id="IPR005196">
    <property type="entry name" value="Glyco_hydro_65_N"/>
</dbReference>
<dbReference type="InterPro" id="IPR012341">
    <property type="entry name" value="6hp_glycosidase-like_sf"/>
</dbReference>
<dbReference type="InterPro" id="IPR011013">
    <property type="entry name" value="Gal_mutarotase_sf_dom"/>
</dbReference>
<dbReference type="SUPFAM" id="SSF48208">
    <property type="entry name" value="Six-hairpin glycosidases"/>
    <property type="match status" value="1"/>
</dbReference>
<evidence type="ECO:0000259" key="3">
    <source>
        <dbReference type="Pfam" id="PF03636"/>
    </source>
</evidence>
<comment type="caution">
    <text evidence="4">The sequence shown here is derived from an EMBL/GenBank/DDBJ whole genome shotgun (WGS) entry which is preliminary data.</text>
</comment>
<dbReference type="Gene3D" id="1.50.10.10">
    <property type="match status" value="1"/>
</dbReference>
<accession>H1LKX6</accession>
<dbReference type="GO" id="GO:0030246">
    <property type="term" value="F:carbohydrate binding"/>
    <property type="evidence" value="ECO:0007669"/>
    <property type="project" value="InterPro"/>
</dbReference>
<dbReference type="GO" id="GO:0004553">
    <property type="term" value="F:hydrolase activity, hydrolyzing O-glycosyl compounds"/>
    <property type="evidence" value="ECO:0007669"/>
    <property type="project" value="TreeGrafter"/>
</dbReference>
<dbReference type="InterPro" id="IPR037018">
    <property type="entry name" value="GH65_N"/>
</dbReference>
<dbReference type="PANTHER" id="PTHR11051">
    <property type="entry name" value="GLYCOSYL HYDROLASE-RELATED"/>
    <property type="match status" value="1"/>
</dbReference>
<proteinExistence type="predicted"/>
<name>H1LKX6_9LACO</name>
<dbReference type="Pfam" id="PF03632">
    <property type="entry name" value="Glyco_hydro_65m"/>
    <property type="match status" value="1"/>
</dbReference>
<evidence type="ECO:0000313" key="4">
    <source>
        <dbReference type="EMBL" id="EHO45892.1"/>
    </source>
</evidence>
<keyword evidence="4" id="KW-0378">Hydrolase</keyword>
<dbReference type="PANTHER" id="PTHR11051:SF8">
    <property type="entry name" value="PROTEIN-GLUCOSYLGALACTOSYLHYDROXYLYSINE GLUCOSIDASE"/>
    <property type="match status" value="1"/>
</dbReference>
<dbReference type="Pfam" id="PF03636">
    <property type="entry name" value="Glyco_hydro_65N"/>
    <property type="match status" value="1"/>
</dbReference>
<feature type="domain" description="Glycoside hydrolase family 65 C-terminal" evidence="2">
    <location>
        <begin position="859"/>
        <end position="917"/>
    </location>
</feature>
<evidence type="ECO:0000259" key="2">
    <source>
        <dbReference type="Pfam" id="PF03633"/>
    </source>
</evidence>
<dbReference type="HOGENOM" id="CLU_006285_1_1_9"/>
<dbReference type="PATRIC" id="fig|797516.3.peg.2947"/>
<dbReference type="STRING" id="797516.HMPREF9104_03282"/>
<feature type="domain" description="Glycoside hydrolase family 65 N-terminal" evidence="3">
    <location>
        <begin position="148"/>
        <end position="397"/>
    </location>
</feature>
<dbReference type="Proteomes" id="UP000005025">
    <property type="component" value="Unassembled WGS sequence"/>
</dbReference>
<dbReference type="Gene3D" id="2.60.420.10">
    <property type="entry name" value="Maltose phosphorylase, domain 3"/>
    <property type="match status" value="1"/>
</dbReference>
<dbReference type="GO" id="GO:0005975">
    <property type="term" value="P:carbohydrate metabolic process"/>
    <property type="evidence" value="ECO:0007669"/>
    <property type="project" value="InterPro"/>
</dbReference>
<dbReference type="InterPro" id="IPR005194">
    <property type="entry name" value="Glyco_hydro_65_C"/>
</dbReference>
<dbReference type="InterPro" id="IPR008928">
    <property type="entry name" value="6-hairpin_glycosidase_sf"/>
</dbReference>
<dbReference type="EMBL" id="AGRJ01000278">
    <property type="protein sequence ID" value="EHO45892.1"/>
    <property type="molecule type" value="Genomic_DNA"/>
</dbReference>
<evidence type="ECO:0000259" key="1">
    <source>
        <dbReference type="Pfam" id="PF03632"/>
    </source>
</evidence>